<evidence type="ECO:0000313" key="2">
    <source>
        <dbReference type="EMBL" id="PQM49554.1"/>
    </source>
</evidence>
<proteinExistence type="predicted"/>
<protein>
    <submittedName>
        <fullName evidence="2">Uncharacterized protein</fullName>
    </submittedName>
</protein>
<name>A0A2S8BSC9_9MYCO</name>
<gene>
    <name evidence="2" type="ORF">C1Y40_00228</name>
</gene>
<sequence length="95" mass="10560">MRTRCGHQNHGPSSAAIDGVMNDRITRVSTSRPNPMVVPTCPMMRRSLITIEIMVNANTRPADVTTDPLPPIERMMPVFSPAWISSLNRDTSSRL</sequence>
<reference evidence="2 3" key="1">
    <citation type="journal article" date="2017" name="Int. J. Syst. Evol. Microbiol.">
        <title>Mycobacterium talmoniae sp. nov., a slowly growing mycobacterium isolated from human respiratory samples.</title>
        <authorList>
            <person name="Davidson R.M."/>
            <person name="DeGroote M.A."/>
            <person name="Marola J.L."/>
            <person name="Buss S."/>
            <person name="Jones V."/>
            <person name="McNeil M.R."/>
            <person name="Freifeld A.G."/>
            <person name="Elaine Epperson L."/>
            <person name="Hasan N.A."/>
            <person name="Jackson M."/>
            <person name="Iwen P.C."/>
            <person name="Salfinger M."/>
            <person name="Strong M."/>
        </authorList>
    </citation>
    <scope>NUCLEOTIDE SEQUENCE [LARGE SCALE GENOMIC DNA]</scope>
    <source>
        <strain evidence="2 3">ATCC BAA-2683</strain>
    </source>
</reference>
<dbReference type="Proteomes" id="UP000238296">
    <property type="component" value="Unassembled WGS sequence"/>
</dbReference>
<comment type="caution">
    <text evidence="2">The sequence shown here is derived from an EMBL/GenBank/DDBJ whole genome shotgun (WGS) entry which is preliminary data.</text>
</comment>
<dbReference type="AlphaFoldDB" id="A0A2S8BSC9"/>
<evidence type="ECO:0000313" key="3">
    <source>
        <dbReference type="Proteomes" id="UP000238296"/>
    </source>
</evidence>
<feature type="region of interest" description="Disordered" evidence="1">
    <location>
        <begin position="1"/>
        <end position="20"/>
    </location>
</feature>
<organism evidence="2 3">
    <name type="scientific">Mycobacterium talmoniae</name>
    <dbReference type="NCBI Taxonomy" id="1858794"/>
    <lineage>
        <taxon>Bacteria</taxon>
        <taxon>Bacillati</taxon>
        <taxon>Actinomycetota</taxon>
        <taxon>Actinomycetes</taxon>
        <taxon>Mycobacteriales</taxon>
        <taxon>Mycobacteriaceae</taxon>
        <taxon>Mycobacterium</taxon>
    </lineage>
</organism>
<dbReference type="EMBL" id="PPEA01000040">
    <property type="protein sequence ID" value="PQM49554.1"/>
    <property type="molecule type" value="Genomic_DNA"/>
</dbReference>
<accession>A0A2S8BSC9</accession>
<evidence type="ECO:0000256" key="1">
    <source>
        <dbReference type="SAM" id="MobiDB-lite"/>
    </source>
</evidence>